<keyword evidence="14" id="KW-1185">Reference proteome</keyword>
<evidence type="ECO:0000256" key="3">
    <source>
        <dbReference type="ARBA" id="ARBA00009047"/>
    </source>
</evidence>
<evidence type="ECO:0000256" key="4">
    <source>
        <dbReference type="ARBA" id="ARBA00022448"/>
    </source>
</evidence>
<sequence>MKRSLAVNILLALTLLALVILVALPFWWVISGSFKLPQDIIARKPTFFPHSFTLQHYVKLLANSAYTTYVGNSLIVATFSTLITLALAVPASFAFFRLKFPGRRTLFRIILLAYAFPSIVVLIPLFGMFTKLGIIDTLPSLVIVNVAFALPFSIWMLRSFFATVPKEIEEAAVMDGAPPTVILRRVMLPLIAPGMASVGIFAFISSWTEYVFASVLIISDDKRTVPVGFAGIIGQYQIDWGLLLAGVVLAVAPVVILFAFIGRWFVSGLTEGAVK</sequence>
<name>A0A0D5LT83_MAREN</name>
<evidence type="ECO:0000313" key="14">
    <source>
        <dbReference type="Proteomes" id="UP000032611"/>
    </source>
</evidence>
<comment type="similarity">
    <text evidence="3">Belongs to the binding-protein-dependent transport system permease family. MalFG subfamily.</text>
</comment>
<feature type="transmembrane region" description="Helical" evidence="11">
    <location>
        <begin position="242"/>
        <end position="266"/>
    </location>
</feature>
<dbReference type="Pfam" id="PF00528">
    <property type="entry name" value="BPD_transp_1"/>
    <property type="match status" value="1"/>
</dbReference>
<dbReference type="EMBL" id="CP010803">
    <property type="protein sequence ID" value="AJY47306.1"/>
    <property type="molecule type" value="Genomic_DNA"/>
</dbReference>
<dbReference type="InterPro" id="IPR035906">
    <property type="entry name" value="MetI-like_sf"/>
</dbReference>
<dbReference type="STRING" id="1486262.TM49_19175"/>
<feature type="transmembrane region" description="Helical" evidence="11">
    <location>
        <begin position="74"/>
        <end position="96"/>
    </location>
</feature>
<evidence type="ECO:0000313" key="13">
    <source>
        <dbReference type="EMBL" id="AJY47306.1"/>
    </source>
</evidence>
<dbReference type="PANTHER" id="PTHR32243">
    <property type="entry name" value="MALTOSE TRANSPORT SYSTEM PERMEASE-RELATED"/>
    <property type="match status" value="1"/>
</dbReference>
<feature type="domain" description="ABC transmembrane type-1" evidence="12">
    <location>
        <begin position="70"/>
        <end position="261"/>
    </location>
</feature>
<dbReference type="OrthoDB" id="9804370at2"/>
<keyword evidence="7 11" id="KW-0812">Transmembrane</keyword>
<evidence type="ECO:0000256" key="6">
    <source>
        <dbReference type="ARBA" id="ARBA00022597"/>
    </source>
</evidence>
<evidence type="ECO:0000256" key="2">
    <source>
        <dbReference type="ARBA" id="ARBA00004651"/>
    </source>
</evidence>
<proteinExistence type="inferred from homology"/>
<comment type="function">
    <text evidence="1">Part of the ABC transporter complex MalEFGK involved in maltose/maltodextrin import. Probably responsible for the translocation of the substrate across the membrane.</text>
</comment>
<keyword evidence="9 11" id="KW-0472">Membrane</keyword>
<evidence type="ECO:0000256" key="9">
    <source>
        <dbReference type="ARBA" id="ARBA00023136"/>
    </source>
</evidence>
<dbReference type="AlphaFoldDB" id="A0A0D5LT83"/>
<dbReference type="InterPro" id="IPR000515">
    <property type="entry name" value="MetI-like"/>
</dbReference>
<keyword evidence="6" id="KW-0762">Sugar transport</keyword>
<gene>
    <name evidence="13" type="ORF">TM49_19175</name>
</gene>
<feature type="transmembrane region" description="Helical" evidence="11">
    <location>
        <begin position="108"/>
        <end position="129"/>
    </location>
</feature>
<dbReference type="KEGG" id="mey:TM49_19175"/>
<dbReference type="InterPro" id="IPR050901">
    <property type="entry name" value="BP-dep_ABC_trans_perm"/>
</dbReference>
<keyword evidence="8 11" id="KW-1133">Transmembrane helix</keyword>
<dbReference type="HOGENOM" id="CLU_016047_1_2_5"/>
<dbReference type="CDD" id="cd06261">
    <property type="entry name" value="TM_PBP2"/>
    <property type="match status" value="1"/>
</dbReference>
<evidence type="ECO:0000259" key="12">
    <source>
        <dbReference type="PROSITE" id="PS50928"/>
    </source>
</evidence>
<dbReference type="PATRIC" id="fig|1486262.3.peg.3968"/>
<feature type="transmembrane region" description="Helical" evidence="11">
    <location>
        <begin position="7"/>
        <end position="30"/>
    </location>
</feature>
<accession>A0A0D5LT83</accession>
<dbReference type="Proteomes" id="UP000032611">
    <property type="component" value="Chromosome"/>
</dbReference>
<protein>
    <recommendedName>
        <fullName evidence="10">Maltose/maltodextrin transport system permease protein MalG</fullName>
    </recommendedName>
</protein>
<dbReference type="RefSeq" id="WP_045683600.1">
    <property type="nucleotide sequence ID" value="NZ_CP010803.1"/>
</dbReference>
<feature type="transmembrane region" description="Helical" evidence="11">
    <location>
        <begin position="182"/>
        <end position="204"/>
    </location>
</feature>
<dbReference type="SUPFAM" id="SSF161098">
    <property type="entry name" value="MetI-like"/>
    <property type="match status" value="1"/>
</dbReference>
<evidence type="ECO:0000256" key="10">
    <source>
        <dbReference type="ARBA" id="ARBA00041109"/>
    </source>
</evidence>
<comment type="subcellular location">
    <subcellularLocation>
        <location evidence="2 11">Cell membrane</location>
        <topology evidence="2 11">Multi-pass membrane protein</topology>
    </subcellularLocation>
</comment>
<feature type="transmembrane region" description="Helical" evidence="11">
    <location>
        <begin position="141"/>
        <end position="161"/>
    </location>
</feature>
<dbReference type="GO" id="GO:0055085">
    <property type="term" value="P:transmembrane transport"/>
    <property type="evidence" value="ECO:0007669"/>
    <property type="project" value="InterPro"/>
</dbReference>
<organism evidence="13 14">
    <name type="scientific">Martelella endophytica</name>
    <dbReference type="NCBI Taxonomy" id="1486262"/>
    <lineage>
        <taxon>Bacteria</taxon>
        <taxon>Pseudomonadati</taxon>
        <taxon>Pseudomonadota</taxon>
        <taxon>Alphaproteobacteria</taxon>
        <taxon>Hyphomicrobiales</taxon>
        <taxon>Aurantimonadaceae</taxon>
        <taxon>Martelella</taxon>
    </lineage>
</organism>
<dbReference type="PANTHER" id="PTHR32243:SF50">
    <property type="entry name" value="MALTOSE_MALTODEXTRIN TRANSPORT SYSTEM PERMEASE PROTEIN MALG"/>
    <property type="match status" value="1"/>
</dbReference>
<evidence type="ECO:0000256" key="11">
    <source>
        <dbReference type="RuleBase" id="RU363032"/>
    </source>
</evidence>
<reference evidence="13 14" key="1">
    <citation type="journal article" date="2015" name="Genome Announc.">
        <title>Complete genome sequence of Martelella endophytica YC6887, which has antifungal activity associated with a halophyte.</title>
        <authorList>
            <person name="Khan A."/>
            <person name="Khan H."/>
            <person name="Chung E.J."/>
            <person name="Hossain M.T."/>
            <person name="Chung Y.R."/>
        </authorList>
    </citation>
    <scope>NUCLEOTIDE SEQUENCE [LARGE SCALE GENOMIC DNA]</scope>
    <source>
        <strain evidence="13">YC6887</strain>
    </source>
</reference>
<evidence type="ECO:0000256" key="5">
    <source>
        <dbReference type="ARBA" id="ARBA00022475"/>
    </source>
</evidence>
<dbReference type="Gene3D" id="1.10.3720.10">
    <property type="entry name" value="MetI-like"/>
    <property type="match status" value="1"/>
</dbReference>
<dbReference type="GO" id="GO:0005886">
    <property type="term" value="C:plasma membrane"/>
    <property type="evidence" value="ECO:0007669"/>
    <property type="project" value="UniProtKB-SubCell"/>
</dbReference>
<evidence type="ECO:0000256" key="1">
    <source>
        <dbReference type="ARBA" id="ARBA00002264"/>
    </source>
</evidence>
<keyword evidence="5" id="KW-1003">Cell membrane</keyword>
<dbReference type="PROSITE" id="PS50928">
    <property type="entry name" value="ABC_TM1"/>
    <property type="match status" value="1"/>
</dbReference>
<evidence type="ECO:0000256" key="7">
    <source>
        <dbReference type="ARBA" id="ARBA00022692"/>
    </source>
</evidence>
<evidence type="ECO:0000256" key="8">
    <source>
        <dbReference type="ARBA" id="ARBA00022989"/>
    </source>
</evidence>
<keyword evidence="4 11" id="KW-0813">Transport</keyword>